<keyword evidence="1" id="KW-1133">Transmembrane helix</keyword>
<dbReference type="EMBL" id="BOOU01000076">
    <property type="protein sequence ID" value="GII80637.1"/>
    <property type="molecule type" value="Genomic_DNA"/>
</dbReference>
<comment type="caution">
    <text evidence="2">The sequence shown here is derived from an EMBL/GenBank/DDBJ whole genome shotgun (WGS) entry which is preliminary data.</text>
</comment>
<dbReference type="SUPFAM" id="SSF82171">
    <property type="entry name" value="DPP6 N-terminal domain-like"/>
    <property type="match status" value="1"/>
</dbReference>
<name>A0A919V3B7_9ACTN</name>
<gene>
    <name evidence="2" type="ORF">Sru01_56190</name>
</gene>
<dbReference type="AlphaFoldDB" id="A0A919V3B7"/>
<keyword evidence="1" id="KW-0812">Transmembrane</keyword>
<dbReference type="Gene3D" id="2.130.10.10">
    <property type="entry name" value="YVTN repeat-like/Quinoprotein amine dehydrogenase"/>
    <property type="match status" value="1"/>
</dbReference>
<protein>
    <recommendedName>
        <fullName evidence="4">WD40 repeat domain-containing protein</fullName>
    </recommendedName>
</protein>
<reference evidence="2" key="1">
    <citation type="submission" date="2021-01" db="EMBL/GenBank/DDBJ databases">
        <title>Whole genome shotgun sequence of Sphaerisporangium rufum NBRC 109079.</title>
        <authorList>
            <person name="Komaki H."/>
            <person name="Tamura T."/>
        </authorList>
    </citation>
    <scope>NUCLEOTIDE SEQUENCE</scope>
    <source>
        <strain evidence="2">NBRC 109079</strain>
    </source>
</reference>
<evidence type="ECO:0000313" key="3">
    <source>
        <dbReference type="Proteomes" id="UP000655287"/>
    </source>
</evidence>
<keyword evidence="3" id="KW-1185">Reference proteome</keyword>
<proteinExistence type="predicted"/>
<accession>A0A919V3B7</accession>
<organism evidence="2 3">
    <name type="scientific">Sphaerisporangium rufum</name>
    <dbReference type="NCBI Taxonomy" id="1381558"/>
    <lineage>
        <taxon>Bacteria</taxon>
        <taxon>Bacillati</taxon>
        <taxon>Actinomycetota</taxon>
        <taxon>Actinomycetes</taxon>
        <taxon>Streptosporangiales</taxon>
        <taxon>Streptosporangiaceae</taxon>
        <taxon>Sphaerisporangium</taxon>
    </lineage>
</organism>
<feature type="transmembrane region" description="Helical" evidence="1">
    <location>
        <begin position="41"/>
        <end position="60"/>
    </location>
</feature>
<dbReference type="Proteomes" id="UP000655287">
    <property type="component" value="Unassembled WGS sequence"/>
</dbReference>
<evidence type="ECO:0008006" key="4">
    <source>
        <dbReference type="Google" id="ProtNLM"/>
    </source>
</evidence>
<evidence type="ECO:0000313" key="2">
    <source>
        <dbReference type="EMBL" id="GII80637.1"/>
    </source>
</evidence>
<dbReference type="RefSeq" id="WP_203991654.1">
    <property type="nucleotide sequence ID" value="NZ_BOOU01000076.1"/>
</dbReference>
<keyword evidence="1" id="KW-0472">Membrane</keyword>
<sequence>MTPPIEDRLRDAFAAGADLVTPGSLRAEPSPVRGGPRGRRLALVVPLAAALLVALTSLVVTTAGRRTAPIPAGPIPAGPATAAPSVPPRPAPRFMMTADDDGVKIRDTRTGAVVTDVAPPVLPKHRRGDEYVVAGNGTGTLFYVARSGAKPGSRPTGRIYRIQVSERGKGFKWESDVVPPILGQVATMAVSADGTHLAYSVDGRIAVVDVATKVTRTWTTGLPYPIFDLSLTADGRTLALSDANKTWLLDVSGPGGLLSQARVLGIPTTMGGVAISPDGARVLAGPMRAPDALDYSIDEYATTGGGRRIRSVFAIRLHRTTGWLGVLQYDAGGSQALVRGIDRPFGVLSLTRGTLGPLGDLVDKPGPHALRAAW</sequence>
<evidence type="ECO:0000256" key="1">
    <source>
        <dbReference type="SAM" id="Phobius"/>
    </source>
</evidence>
<dbReference type="InterPro" id="IPR015943">
    <property type="entry name" value="WD40/YVTN_repeat-like_dom_sf"/>
</dbReference>